<dbReference type="InterPro" id="IPR007659">
    <property type="entry name" value="Keratin_matx"/>
</dbReference>
<comment type="similarity">
    <text evidence="3 4">Belongs to the PMG family.</text>
</comment>
<evidence type="ECO:0000313" key="5">
    <source>
        <dbReference type="Ensembl" id="ENSCAFP00030022819.1"/>
    </source>
</evidence>
<dbReference type="PANTHER" id="PTHR23260:SF8">
    <property type="entry name" value="KERATIN-ASSOCIATED PROTEIN"/>
    <property type="match status" value="1"/>
</dbReference>
<reference evidence="5" key="2">
    <citation type="submission" date="2025-08" db="UniProtKB">
        <authorList>
            <consortium name="Ensembl"/>
        </authorList>
    </citation>
    <scope>IDENTIFICATION</scope>
</reference>
<accession>A0A8C0N7M2</accession>
<dbReference type="InterPro" id="IPR007951">
    <property type="entry name" value="KRTAP_PMG"/>
</dbReference>
<comment type="function">
    <text evidence="4">In the hair cortex, hair keratin intermediate filaments are embedded in an interfilamentous matrix, consisting of hair keratin-associated proteins (KRTAP), which are essential for the formation of a rigid and resistant hair shaft through their extensive disulfide bond cross-linking with abundant cysteine residues of hair keratins. The matrix proteins include the high-sulfur and high-glycine-tyrosine keratins.</text>
</comment>
<name>A0A8C0N7M2_CANLF</name>
<evidence type="ECO:0000256" key="2">
    <source>
        <dbReference type="ARBA" id="ARBA00022744"/>
    </source>
</evidence>
<sequence>MPQSQGRSLRSSYNVPPLSAIVHESKLINFEDGLFLPSSCHGKTWLLDNFQETCSETTGCKMPNCKQELCTEPSCMQSAGLPRVVQTTCSNSRPCEKTICQSGRSSAVSECVSQPCQSGSNQQVGFVVQNCQPVSYVAKSCPPKAYVSKSCQTLECEPGQCQSQSSESSSCRLPVSVATKSQLLESSSNTYDPTCCVTGGLQLPYSDKVLFIAYLKCVHITMPSNICSSGNYGSPLGSYCHVPVTSSTTFYTAGMNCGNSLRLPSQHRTWLLDNMKTCGKLSSYRPSSRVPTTYEISCYPSTMYCASRPCRGTSFFPISSYLSSFCQPSMHHRPQNCLSSRSRPQIHLSYGCQPQNFISCGYRPLNFVSSACHPLRYLSCHSQPLGYALSSFRPLDYVSNRFQPVRYIYNSFQPVCSSFGTWQSPFIRRSC</sequence>
<keyword evidence="1" id="KW-0677">Repeat</keyword>
<comment type="subunit">
    <text evidence="4">Interacts with hair keratins.</text>
</comment>
<protein>
    <recommendedName>
        <fullName evidence="4">Keratin-associated protein</fullName>
    </recommendedName>
</protein>
<evidence type="ECO:0000313" key="6">
    <source>
        <dbReference type="Proteomes" id="UP000694429"/>
    </source>
</evidence>
<reference evidence="5" key="1">
    <citation type="submission" date="2019-03" db="EMBL/GenBank/DDBJ databases">
        <authorList>
            <person name="Warren W.C."/>
            <person name="Johnson G.S."/>
        </authorList>
    </citation>
    <scope>NUCLEOTIDE SEQUENCE [LARGE SCALE GENOMIC DNA]</scope>
    <source>
        <strain evidence="5">Basenji</strain>
    </source>
</reference>
<proteinExistence type="inferred from homology"/>
<dbReference type="GO" id="GO:0045095">
    <property type="term" value="C:keratin filament"/>
    <property type="evidence" value="ECO:0007669"/>
    <property type="project" value="UniProtKB-UniRule"/>
</dbReference>
<evidence type="ECO:0000256" key="4">
    <source>
        <dbReference type="RuleBase" id="RU369044"/>
    </source>
</evidence>
<organism evidence="5 6">
    <name type="scientific">Canis lupus familiaris</name>
    <name type="common">Dog</name>
    <name type="synonym">Canis familiaris</name>
    <dbReference type="NCBI Taxonomy" id="9615"/>
    <lineage>
        <taxon>Eukaryota</taxon>
        <taxon>Metazoa</taxon>
        <taxon>Chordata</taxon>
        <taxon>Craniata</taxon>
        <taxon>Vertebrata</taxon>
        <taxon>Euteleostomi</taxon>
        <taxon>Mammalia</taxon>
        <taxon>Eutheria</taxon>
        <taxon>Laurasiatheria</taxon>
        <taxon>Carnivora</taxon>
        <taxon>Caniformia</taxon>
        <taxon>Canidae</taxon>
        <taxon>Canis</taxon>
    </lineage>
</organism>
<dbReference type="GO" id="GO:0005829">
    <property type="term" value="C:cytosol"/>
    <property type="evidence" value="ECO:0007669"/>
    <property type="project" value="UniProtKB-ARBA"/>
</dbReference>
<dbReference type="Proteomes" id="UP000694429">
    <property type="component" value="Chromosome 31"/>
</dbReference>
<dbReference type="GO" id="GO:0005198">
    <property type="term" value="F:structural molecule activity"/>
    <property type="evidence" value="ECO:0007669"/>
    <property type="project" value="InterPro"/>
</dbReference>
<dbReference type="Ensembl" id="ENSCAFT00030026130.1">
    <property type="protein sequence ID" value="ENSCAFP00030022819.1"/>
    <property type="gene ID" value="ENSCAFG00030014112.1"/>
</dbReference>
<keyword evidence="2 4" id="KW-0416">Keratin</keyword>
<dbReference type="Pfam" id="PF05287">
    <property type="entry name" value="PMG"/>
    <property type="match status" value="2"/>
</dbReference>
<evidence type="ECO:0000256" key="1">
    <source>
        <dbReference type="ARBA" id="ARBA00022737"/>
    </source>
</evidence>
<dbReference type="PANTHER" id="PTHR23260">
    <property type="entry name" value="KERATIN ASSOCIATED PROTEIN 3-3-RELATED"/>
    <property type="match status" value="1"/>
</dbReference>
<dbReference type="AlphaFoldDB" id="A0A8C0N7M2"/>
<evidence type="ECO:0000256" key="3">
    <source>
        <dbReference type="ARBA" id="ARBA00034495"/>
    </source>
</evidence>